<dbReference type="CDD" id="cd23509">
    <property type="entry name" value="Gnk2-like"/>
    <property type="match status" value="2"/>
</dbReference>
<evidence type="ECO:0000313" key="7">
    <source>
        <dbReference type="Proteomes" id="UP001632038"/>
    </source>
</evidence>
<reference evidence="7" key="1">
    <citation type="journal article" date="2024" name="IScience">
        <title>Strigolactones Initiate the Formation of Haustorium-like Structures in Castilleja.</title>
        <authorList>
            <person name="Buerger M."/>
            <person name="Peterson D."/>
            <person name="Chory J."/>
        </authorList>
    </citation>
    <scope>NUCLEOTIDE SEQUENCE [LARGE SCALE GENOMIC DNA]</scope>
</reference>
<dbReference type="EMBL" id="JAVIJP010000053">
    <property type="protein sequence ID" value="KAL3624686.1"/>
    <property type="molecule type" value="Genomic_DNA"/>
</dbReference>
<dbReference type="PRINTS" id="PR01217">
    <property type="entry name" value="PRICHEXTENSN"/>
</dbReference>
<comment type="caution">
    <text evidence="6">The sequence shown here is derived from an EMBL/GenBank/DDBJ whole genome shotgun (WGS) entry which is preliminary data.</text>
</comment>
<evidence type="ECO:0000313" key="6">
    <source>
        <dbReference type="EMBL" id="KAL3624686.1"/>
    </source>
</evidence>
<proteinExistence type="predicted"/>
<feature type="region of interest" description="Disordered" evidence="3">
    <location>
        <begin position="180"/>
        <end position="204"/>
    </location>
</feature>
<evidence type="ECO:0000256" key="4">
    <source>
        <dbReference type="SAM" id="SignalP"/>
    </source>
</evidence>
<feature type="signal peptide" evidence="4">
    <location>
        <begin position="1"/>
        <end position="21"/>
    </location>
</feature>
<dbReference type="InterPro" id="IPR002902">
    <property type="entry name" value="GNK2"/>
</dbReference>
<dbReference type="PANTHER" id="PTHR32099">
    <property type="entry name" value="CYSTEINE-RICH REPEAT SECRETORY PROTEIN"/>
    <property type="match status" value="1"/>
</dbReference>
<dbReference type="Proteomes" id="UP001632038">
    <property type="component" value="Unassembled WGS sequence"/>
</dbReference>
<dbReference type="Gene3D" id="3.30.430.20">
    <property type="entry name" value="Gnk2 domain, C-X8-C-X2-C motif"/>
    <property type="match status" value="2"/>
</dbReference>
<keyword evidence="2" id="KW-0677">Repeat</keyword>
<organism evidence="6 7">
    <name type="scientific">Castilleja foliolosa</name>
    <dbReference type="NCBI Taxonomy" id="1961234"/>
    <lineage>
        <taxon>Eukaryota</taxon>
        <taxon>Viridiplantae</taxon>
        <taxon>Streptophyta</taxon>
        <taxon>Embryophyta</taxon>
        <taxon>Tracheophyta</taxon>
        <taxon>Spermatophyta</taxon>
        <taxon>Magnoliopsida</taxon>
        <taxon>eudicotyledons</taxon>
        <taxon>Gunneridae</taxon>
        <taxon>Pentapetalae</taxon>
        <taxon>asterids</taxon>
        <taxon>lamiids</taxon>
        <taxon>Lamiales</taxon>
        <taxon>Orobanchaceae</taxon>
        <taxon>Pedicularideae</taxon>
        <taxon>Castillejinae</taxon>
        <taxon>Castilleja</taxon>
    </lineage>
</organism>
<feature type="compositionally biased region" description="Gly residues" evidence="3">
    <location>
        <begin position="219"/>
        <end position="228"/>
    </location>
</feature>
<gene>
    <name evidence="6" type="ORF">CASFOL_031354</name>
</gene>
<evidence type="ECO:0000259" key="5">
    <source>
        <dbReference type="PROSITE" id="PS51473"/>
    </source>
</evidence>
<evidence type="ECO:0000256" key="3">
    <source>
        <dbReference type="SAM" id="MobiDB-lite"/>
    </source>
</evidence>
<name>A0ABD3C6D3_9LAMI</name>
<feature type="domain" description="Gnk2-homologous" evidence="5">
    <location>
        <begin position="487"/>
        <end position="593"/>
    </location>
</feature>
<keyword evidence="7" id="KW-1185">Reference proteome</keyword>
<dbReference type="InterPro" id="IPR038408">
    <property type="entry name" value="GNK2_sf"/>
</dbReference>
<feature type="chain" id="PRO_5044868074" description="Gnk2-homologous domain-containing protein" evidence="4">
    <location>
        <begin position="22"/>
        <end position="601"/>
    </location>
</feature>
<sequence length="601" mass="61330">MGYHYFLLMIIFFSSLQIIQTQPFPSIDYAASASAPTPAPILAPNSISDPNPTIGLAPVVLAPSFSRPPFPSGSDPIPAPNPAPGPAPIVPVPSLAPAPVLVVHAPFLAPAHVFAPAPNHAPGLAPVVLAPSPIVPIPNPSLTPRPALVSTPAPLFTPNIAPSPAFVVLAPSLAPTPVFSPAPDLAPNTTPGPRSGDGGGGGGAAGVIGGGVGVGVGVGAGSVGGARGGPSKPSPPSPPSPPPPPPSPPPPSSPPSPPPSSPPSPPPAPSSPPPTPPPAIAPAFAPAFVPAPVSAPVPALAPALVPAPAPVSAPVPAPSNVPAPTPISATPAPSYAPVPALAPAPSPVFAPIPYPAPPHRTSPRRFIPRPCRPPFPSYSNGYYEHQCSNNFMNAAFDNNLENVFGTLFSETSHANYSTRSTGQGPDDAHGLALCRPDLNVTFSCHSCVDQAIKSIKSMCSSSRVATIWSDDCYLKYADHDFFGKIDTDQPVVVLSRTNAKNRAVHKDAVMGLLTDLYSKQAADNEIMYVTKDVFEPIENVTISGTAQCSWDLSHDNCTKCLDLAIPRIGSTAEAISGKFLTGSCILRFEDQTDIGSSSIPE</sequence>
<keyword evidence="1 4" id="KW-0732">Signal</keyword>
<dbReference type="PANTHER" id="PTHR32099:SF42">
    <property type="entry name" value="CYSTEINE-RICH RECEPTOR-LIKE PROTEIN KINASE 9-RELATED"/>
    <property type="match status" value="1"/>
</dbReference>
<protein>
    <recommendedName>
        <fullName evidence="5">Gnk2-homologous domain-containing protein</fullName>
    </recommendedName>
</protein>
<accession>A0ABD3C6D3</accession>
<feature type="compositionally biased region" description="Gly residues" evidence="3">
    <location>
        <begin position="195"/>
        <end position="204"/>
    </location>
</feature>
<dbReference type="PROSITE" id="PS51473">
    <property type="entry name" value="GNK2"/>
    <property type="match status" value="2"/>
</dbReference>
<dbReference type="Pfam" id="PF01657">
    <property type="entry name" value="Stress-antifung"/>
    <property type="match status" value="1"/>
</dbReference>
<feature type="domain" description="Gnk2-homologous" evidence="5">
    <location>
        <begin position="378"/>
        <end position="481"/>
    </location>
</feature>
<feature type="compositionally biased region" description="Pro residues" evidence="3">
    <location>
        <begin position="232"/>
        <end position="278"/>
    </location>
</feature>
<evidence type="ECO:0000256" key="2">
    <source>
        <dbReference type="ARBA" id="ARBA00022737"/>
    </source>
</evidence>
<dbReference type="AlphaFoldDB" id="A0ABD3C6D3"/>
<feature type="region of interest" description="Disordered" evidence="3">
    <location>
        <begin position="219"/>
        <end position="278"/>
    </location>
</feature>
<evidence type="ECO:0000256" key="1">
    <source>
        <dbReference type="ARBA" id="ARBA00022729"/>
    </source>
</evidence>